<evidence type="ECO:0000313" key="2">
    <source>
        <dbReference type="EMBL" id="WZJ20933.1"/>
    </source>
</evidence>
<dbReference type="Gene3D" id="2.160.10.10">
    <property type="entry name" value="Hexapeptide repeat proteins"/>
    <property type="match status" value="1"/>
</dbReference>
<protein>
    <submittedName>
        <fullName evidence="2">Carbonate dehydratase</fullName>
    </submittedName>
</protein>
<evidence type="ECO:0000256" key="1">
    <source>
        <dbReference type="ARBA" id="ARBA00023595"/>
    </source>
</evidence>
<dbReference type="PANTHER" id="PTHR43360">
    <property type="entry name" value="CARBON DIOXIDE CONCENTRATING MECHANISM PROTEIN CCMM"/>
    <property type="match status" value="1"/>
</dbReference>
<accession>A0ABZ2XE79</accession>
<dbReference type="InterPro" id="IPR001451">
    <property type="entry name" value="Hexapep"/>
</dbReference>
<reference evidence="2 3" key="1">
    <citation type="submission" date="2024-04" db="EMBL/GenBank/DDBJ databases">
        <title>Dissimilatory iodate-reducing microorganisms contribute to the enrichment of iodine in groundwater.</title>
        <authorList>
            <person name="Jiang Z."/>
        </authorList>
    </citation>
    <scope>NUCLEOTIDE SEQUENCE [LARGE SCALE GENOMIC DNA]</scope>
    <source>
        <strain evidence="2 3">NCP973</strain>
    </source>
</reference>
<dbReference type="PANTHER" id="PTHR43360:SF1">
    <property type="entry name" value="CARBOXYSOME ASSEMBLY PROTEIN CCMM"/>
    <property type="match status" value="1"/>
</dbReference>
<dbReference type="SUPFAM" id="SSF51161">
    <property type="entry name" value="Trimeric LpxA-like enzymes"/>
    <property type="match status" value="1"/>
</dbReference>
<organism evidence="2 3">
    <name type="scientific">Azonexus hydrophilus</name>
    <dbReference type="NCBI Taxonomy" id="418702"/>
    <lineage>
        <taxon>Bacteria</taxon>
        <taxon>Pseudomonadati</taxon>
        <taxon>Pseudomonadota</taxon>
        <taxon>Betaproteobacteria</taxon>
        <taxon>Rhodocyclales</taxon>
        <taxon>Azonexaceae</taxon>
        <taxon>Azonexus</taxon>
    </lineage>
</organism>
<name>A0ABZ2XE79_9RHOO</name>
<dbReference type="EMBL" id="CP151406">
    <property type="protein sequence ID" value="WZJ20933.1"/>
    <property type="molecule type" value="Genomic_DNA"/>
</dbReference>
<dbReference type="InterPro" id="IPR047223">
    <property type="entry name" value="CA_gamma_LbH"/>
</dbReference>
<sequence>MIRKNPRGDLPQIHESAYVDQTAIICGKVIIEENVFVGPYAVIRADEVNADGDLAPIRIRAHSNIQDGVVIHSKSGALVDIGEHTSIAHRSIVHGPCVVGNNVFLGFNSVVFNCSIGDGCVIRHNAVVDGTDLPPGFYVSSTLRIGPKTDLSTVPRVPQEATEFSEDVVRTNHELVQGYKKLQNEF</sequence>
<dbReference type="RefSeq" id="WP_028994741.1">
    <property type="nucleotide sequence ID" value="NZ_CP151406.1"/>
</dbReference>
<keyword evidence="3" id="KW-1185">Reference proteome</keyword>
<comment type="similarity">
    <text evidence="1">Belongs to the gamma-class carbonic anhydrase family.</text>
</comment>
<gene>
    <name evidence="2" type="ORF">AADV58_13410</name>
</gene>
<dbReference type="Proteomes" id="UP001479520">
    <property type="component" value="Chromosome"/>
</dbReference>
<dbReference type="InterPro" id="IPR052265">
    <property type="entry name" value="Gamma-CA"/>
</dbReference>
<evidence type="ECO:0000313" key="3">
    <source>
        <dbReference type="Proteomes" id="UP001479520"/>
    </source>
</evidence>
<dbReference type="InterPro" id="IPR011004">
    <property type="entry name" value="Trimer_LpxA-like_sf"/>
</dbReference>
<dbReference type="CDD" id="cd00710">
    <property type="entry name" value="LbH_gamma_CA"/>
    <property type="match status" value="1"/>
</dbReference>
<proteinExistence type="inferred from homology"/>
<dbReference type="Pfam" id="PF00132">
    <property type="entry name" value="Hexapep"/>
    <property type="match status" value="1"/>
</dbReference>